<evidence type="ECO:0000256" key="1">
    <source>
        <dbReference type="ARBA" id="ARBA00004141"/>
    </source>
</evidence>
<evidence type="ECO:0000256" key="5">
    <source>
        <dbReference type="SAM" id="MobiDB-lite"/>
    </source>
</evidence>
<feature type="transmembrane region" description="Helical" evidence="6">
    <location>
        <begin position="78"/>
        <end position="97"/>
    </location>
</feature>
<dbReference type="Gene3D" id="1.20.1250.20">
    <property type="entry name" value="MFS general substrate transporter like domains"/>
    <property type="match status" value="1"/>
</dbReference>
<proteinExistence type="predicted"/>
<dbReference type="FunFam" id="1.20.1250.20:FF:000249">
    <property type="entry name" value="facilitated trehalose transporter Tret1"/>
    <property type="match status" value="1"/>
</dbReference>
<dbReference type="InterPro" id="IPR005829">
    <property type="entry name" value="Sugar_transporter_CS"/>
</dbReference>
<feature type="transmembrane region" description="Helical" evidence="6">
    <location>
        <begin position="136"/>
        <end position="158"/>
    </location>
</feature>
<feature type="transmembrane region" description="Helical" evidence="6">
    <location>
        <begin position="272"/>
        <end position="290"/>
    </location>
</feature>
<dbReference type="InterPro" id="IPR005828">
    <property type="entry name" value="MFS_sugar_transport-like"/>
</dbReference>
<keyword evidence="4 6" id="KW-0472">Membrane</keyword>
<feature type="domain" description="Major facilitator superfamily (MFS) profile" evidence="8">
    <location>
        <begin position="7"/>
        <end position="466"/>
    </location>
</feature>
<gene>
    <name evidence="9" type="ORF">PLXY2_LOCUS4980</name>
</gene>
<feature type="transmembrane region" description="Helical" evidence="6">
    <location>
        <begin position="103"/>
        <end position="124"/>
    </location>
</feature>
<dbReference type="InterPro" id="IPR036259">
    <property type="entry name" value="MFS_trans_sf"/>
</dbReference>
<evidence type="ECO:0000256" key="6">
    <source>
        <dbReference type="SAM" id="Phobius"/>
    </source>
</evidence>
<evidence type="ECO:0000259" key="8">
    <source>
        <dbReference type="PROSITE" id="PS50850"/>
    </source>
</evidence>
<evidence type="ECO:0000256" key="2">
    <source>
        <dbReference type="ARBA" id="ARBA00022692"/>
    </source>
</evidence>
<comment type="caution">
    <text evidence="9">The sequence shown here is derived from an EMBL/GenBank/DDBJ whole genome shotgun (WGS) entry which is preliminary data.</text>
</comment>
<feature type="transmembrane region" description="Helical" evidence="6">
    <location>
        <begin position="164"/>
        <end position="189"/>
    </location>
</feature>
<evidence type="ECO:0000256" key="3">
    <source>
        <dbReference type="ARBA" id="ARBA00022989"/>
    </source>
</evidence>
<keyword evidence="2 6" id="KW-0812">Transmembrane</keyword>
<feature type="signal peptide" evidence="7">
    <location>
        <begin position="1"/>
        <end position="23"/>
    </location>
</feature>
<dbReference type="Pfam" id="PF00083">
    <property type="entry name" value="Sugar_tr"/>
    <property type="match status" value="1"/>
</dbReference>
<dbReference type="GO" id="GO:0016020">
    <property type="term" value="C:membrane"/>
    <property type="evidence" value="ECO:0007669"/>
    <property type="project" value="UniProtKB-SubCell"/>
</dbReference>
<dbReference type="GO" id="GO:0022857">
    <property type="term" value="F:transmembrane transporter activity"/>
    <property type="evidence" value="ECO:0007669"/>
    <property type="project" value="InterPro"/>
</dbReference>
<feature type="chain" id="PRO_5035877258" evidence="7">
    <location>
        <begin position="24"/>
        <end position="604"/>
    </location>
</feature>
<evidence type="ECO:0000256" key="7">
    <source>
        <dbReference type="SAM" id="SignalP"/>
    </source>
</evidence>
<evidence type="ECO:0000256" key="4">
    <source>
        <dbReference type="ARBA" id="ARBA00023136"/>
    </source>
</evidence>
<feature type="transmembrane region" description="Helical" evidence="6">
    <location>
        <begin position="47"/>
        <end position="66"/>
    </location>
</feature>
<keyword evidence="10" id="KW-1185">Reference proteome</keyword>
<dbReference type="AlphaFoldDB" id="A0A8S4EBH7"/>
<dbReference type="InterPro" id="IPR020846">
    <property type="entry name" value="MFS_dom"/>
</dbReference>
<protein>
    <submittedName>
        <fullName evidence="9">(diamondback moth) hypothetical protein</fullName>
    </submittedName>
</protein>
<dbReference type="PROSITE" id="PS00217">
    <property type="entry name" value="SUGAR_TRANSPORT_2"/>
    <property type="match status" value="1"/>
</dbReference>
<evidence type="ECO:0000313" key="9">
    <source>
        <dbReference type="EMBL" id="CAG9112664.1"/>
    </source>
</evidence>
<dbReference type="PROSITE" id="PS50850">
    <property type="entry name" value="MFS"/>
    <property type="match status" value="1"/>
</dbReference>
<organism evidence="9 10">
    <name type="scientific">Plutella xylostella</name>
    <name type="common">Diamondback moth</name>
    <name type="synonym">Plutella maculipennis</name>
    <dbReference type="NCBI Taxonomy" id="51655"/>
    <lineage>
        <taxon>Eukaryota</taxon>
        <taxon>Metazoa</taxon>
        <taxon>Ecdysozoa</taxon>
        <taxon>Arthropoda</taxon>
        <taxon>Hexapoda</taxon>
        <taxon>Insecta</taxon>
        <taxon>Pterygota</taxon>
        <taxon>Neoptera</taxon>
        <taxon>Endopterygota</taxon>
        <taxon>Lepidoptera</taxon>
        <taxon>Glossata</taxon>
        <taxon>Ditrysia</taxon>
        <taxon>Yponomeutoidea</taxon>
        <taxon>Plutellidae</taxon>
        <taxon>Plutella</taxon>
    </lineage>
</organism>
<dbReference type="PANTHER" id="PTHR48021:SF39">
    <property type="entry name" value="MAJOR FACILITATOR SUPERFAMILY (MFS) PROFILE DOMAIN-CONTAINING PROTEIN"/>
    <property type="match status" value="1"/>
</dbReference>
<dbReference type="SUPFAM" id="SSF103473">
    <property type="entry name" value="MFS general substrate transporter"/>
    <property type="match status" value="1"/>
</dbReference>
<accession>A0A8S4EBH7</accession>
<name>A0A8S4EBH7_PLUXY</name>
<feature type="transmembrane region" description="Helical" evidence="6">
    <location>
        <begin position="337"/>
        <end position="357"/>
    </location>
</feature>
<dbReference type="PANTHER" id="PTHR48021">
    <property type="match status" value="1"/>
</dbReference>
<feature type="transmembrane region" description="Helical" evidence="6">
    <location>
        <begin position="411"/>
        <end position="428"/>
    </location>
</feature>
<feature type="region of interest" description="Disordered" evidence="5">
    <location>
        <begin position="554"/>
        <end position="578"/>
    </location>
</feature>
<evidence type="ECO:0000313" key="10">
    <source>
        <dbReference type="Proteomes" id="UP000653454"/>
    </source>
</evidence>
<feature type="transmembrane region" description="Helical" evidence="6">
    <location>
        <begin position="310"/>
        <end position="330"/>
    </location>
</feature>
<feature type="transmembrane region" description="Helical" evidence="6">
    <location>
        <begin position="440"/>
        <end position="462"/>
    </location>
</feature>
<keyword evidence="7" id="KW-0732">Signal</keyword>
<keyword evidence="3 6" id="KW-1133">Transmembrane helix</keyword>
<feature type="transmembrane region" description="Helical" evidence="6">
    <location>
        <begin position="377"/>
        <end position="399"/>
    </location>
</feature>
<reference evidence="9" key="1">
    <citation type="submission" date="2020-11" db="EMBL/GenBank/DDBJ databases">
        <authorList>
            <person name="Whiteford S."/>
        </authorList>
    </citation>
    <scope>NUCLEOTIDE SEQUENCE</scope>
</reference>
<comment type="subcellular location">
    <subcellularLocation>
        <location evidence="1">Membrane</location>
        <topology evidence="1">Multi-pass membrane protein</topology>
    </subcellularLocation>
</comment>
<dbReference type="Proteomes" id="UP000653454">
    <property type="component" value="Unassembled WGS sequence"/>
</dbReference>
<dbReference type="EMBL" id="CAJHNJ030000014">
    <property type="protein sequence ID" value="CAG9112664.1"/>
    <property type="molecule type" value="Genomic_DNA"/>
</dbReference>
<dbReference type="InterPro" id="IPR050549">
    <property type="entry name" value="MFS_Trehalose_Transporter"/>
</dbReference>
<sequence>MVCIGRVVACLALDLLLVDLGMSISFVTMVLPEVLDAPEGLSINEYQASWFGSMAFMCQPLGSIFSGPILDYFGRRKALFIVNLPHLVAWLMMYYSWNVPSLFLANALLGIGTGIMEAPSVTYVGEVSDPSVRGILTTLTNCFTSTGVFLAYLLGTVLPWRSAALVSLAVPLTSMALVTLVPETPIWLLSKGRQKEALRSLCQLRGWSKPEDVKEEFEHLVQYNEMLQRCVICAKNGKPTINPCQHSEAPMFKRMMLNIKHILLAKETLRPFALVMAYFLFYTMSGLLPIRPNMVNVCKALGMKYDAKAIVVLVGAVFIVMNLLSAAIVKFMGKRKLVISSMLLTSCCSLAISVYAGSNLGPEVFSYEAHTFPEQTGILPVVLFMMLVCFTSLGIPWVLLSEVFPFRSRGIATSLAAAFSYVISFLAAKSNYNIEALFHISGTFGIYSIFGLFGTIYLYFFLPETENKSLLEIETFYQGEHRIFADDFLINAFRKKKDGRVFILSIFFHPKRYQGPAAQYPPPPACFTCRRSPAYGACTGVLCGAQDVSQTMSESSISGSKKTKLPSDYKNQAIDNPRKLRERRQVVRDDEISDHRENYVVPLN</sequence>